<keyword evidence="1" id="KW-0833">Ubl conjugation pathway</keyword>
<dbReference type="InterPro" id="IPR000608">
    <property type="entry name" value="UBC"/>
</dbReference>
<dbReference type="Proteomes" id="UP000224854">
    <property type="component" value="Unassembled WGS sequence"/>
</dbReference>
<dbReference type="InterPro" id="IPR016135">
    <property type="entry name" value="UBQ-conjugating_enzyme/RWD"/>
</dbReference>
<dbReference type="InterPro" id="IPR050113">
    <property type="entry name" value="Ub_conjugating_enzyme"/>
</dbReference>
<feature type="domain" description="UBC core" evidence="2">
    <location>
        <begin position="3"/>
        <end position="154"/>
    </location>
</feature>
<dbReference type="Gene3D" id="3.10.110.10">
    <property type="entry name" value="Ubiquitin Conjugating Enzyme"/>
    <property type="match status" value="1"/>
</dbReference>
<dbReference type="AlphaFoldDB" id="A0A2C5YC82"/>
<sequence length="172" mass="18979">MASSNKRLTKEFAQLSEALPTGYTSLSLPADSSLYTWHLVLAPPASSPYHPGRFALVLSLPPEYPFKPPVVRFATRIYHPNVTDEPCGSVCLAVTKQDVWKPASRIKLVLDAVASLLLEPQPDDPLEQRIAEEYRNDRQAWLENVSNYVKMYAMGEPTFPSAQALAASSSSS</sequence>
<proteinExistence type="predicted"/>
<name>A0A2C5YC82_9HYPO</name>
<dbReference type="PROSITE" id="PS50127">
    <property type="entry name" value="UBC_2"/>
    <property type="match status" value="1"/>
</dbReference>
<dbReference type="Pfam" id="PF00179">
    <property type="entry name" value="UQ_con"/>
    <property type="match status" value="1"/>
</dbReference>
<keyword evidence="4" id="KW-1185">Reference proteome</keyword>
<dbReference type="EMBL" id="NJEU01001543">
    <property type="protein sequence ID" value="PHH64862.1"/>
    <property type="molecule type" value="Genomic_DNA"/>
</dbReference>
<evidence type="ECO:0000256" key="1">
    <source>
        <dbReference type="ARBA" id="ARBA00022786"/>
    </source>
</evidence>
<comment type="caution">
    <text evidence="3">The sequence shown here is derived from an EMBL/GenBank/DDBJ whole genome shotgun (WGS) entry which is preliminary data.</text>
</comment>
<dbReference type="OrthoDB" id="9978460at2759"/>
<dbReference type="SUPFAM" id="SSF54495">
    <property type="entry name" value="UBC-like"/>
    <property type="match status" value="1"/>
</dbReference>
<accession>A0A2C5YC82</accession>
<organism evidence="3 4">
    <name type="scientific">Ophiocordyceps australis</name>
    <dbReference type="NCBI Taxonomy" id="1399860"/>
    <lineage>
        <taxon>Eukaryota</taxon>
        <taxon>Fungi</taxon>
        <taxon>Dikarya</taxon>
        <taxon>Ascomycota</taxon>
        <taxon>Pezizomycotina</taxon>
        <taxon>Sordariomycetes</taxon>
        <taxon>Hypocreomycetidae</taxon>
        <taxon>Hypocreales</taxon>
        <taxon>Ophiocordycipitaceae</taxon>
        <taxon>Ophiocordyceps</taxon>
    </lineage>
</organism>
<protein>
    <recommendedName>
        <fullName evidence="2">UBC core domain-containing protein</fullName>
    </recommendedName>
</protein>
<evidence type="ECO:0000259" key="2">
    <source>
        <dbReference type="PROSITE" id="PS50127"/>
    </source>
</evidence>
<evidence type="ECO:0000313" key="3">
    <source>
        <dbReference type="EMBL" id="PHH64862.1"/>
    </source>
</evidence>
<dbReference type="PANTHER" id="PTHR24067">
    <property type="entry name" value="UBIQUITIN-CONJUGATING ENZYME E2"/>
    <property type="match status" value="1"/>
</dbReference>
<dbReference type="SMART" id="SM00212">
    <property type="entry name" value="UBCc"/>
    <property type="match status" value="1"/>
</dbReference>
<gene>
    <name evidence="3" type="ORF">CDD82_1722</name>
</gene>
<reference evidence="3 4" key="1">
    <citation type="submission" date="2017-06" db="EMBL/GenBank/DDBJ databases">
        <title>Ant-infecting Ophiocordyceps genomes reveal a high diversity of potential behavioral manipulation genes and a possible major role for enterotoxins.</title>
        <authorList>
            <person name="De Bekker C."/>
            <person name="Evans H.C."/>
            <person name="Brachmann A."/>
            <person name="Hughes D.P."/>
        </authorList>
    </citation>
    <scope>NUCLEOTIDE SEQUENCE [LARGE SCALE GENOMIC DNA]</scope>
    <source>
        <strain evidence="3 4">1348a</strain>
    </source>
</reference>
<evidence type="ECO:0000313" key="4">
    <source>
        <dbReference type="Proteomes" id="UP000224854"/>
    </source>
</evidence>